<accession>A0A5B0SQ88</accession>
<evidence type="ECO:0000256" key="1">
    <source>
        <dbReference type="SAM" id="MobiDB-lite"/>
    </source>
</evidence>
<protein>
    <submittedName>
        <fullName evidence="2">Uncharacterized protein</fullName>
    </submittedName>
</protein>
<feature type="region of interest" description="Disordered" evidence="1">
    <location>
        <begin position="81"/>
        <end position="110"/>
    </location>
</feature>
<feature type="compositionally biased region" description="Polar residues" evidence="1">
    <location>
        <begin position="85"/>
        <end position="100"/>
    </location>
</feature>
<feature type="region of interest" description="Disordered" evidence="1">
    <location>
        <begin position="153"/>
        <end position="189"/>
    </location>
</feature>
<sequence length="239" mass="26911">MVKKLTIRISQPSTNQRSIVKKSTIRIALPRPYQWLMDEIATKNPANGQKINHLDFPSTTHQWLTVKIVTQYPVDGQKIDHLDFPSTTHQWSTVESSTQNPEPPPNLSVREDGLAQKRKDLQAQLSSLNPIEENTKLEQISRVLDGSAAIVNIKKPKTNPKSRAKPKPQASSKKRKLEDLSPPSRNLSQLTGSYSQSITILNPQNHLSHPKRNFVQSALQISLNISQISSSHILKKLKM</sequence>
<comment type="caution">
    <text evidence="2">The sequence shown here is derived from an EMBL/GenBank/DDBJ whole genome shotgun (WGS) entry which is preliminary data.</text>
</comment>
<evidence type="ECO:0000313" key="3">
    <source>
        <dbReference type="Proteomes" id="UP000325313"/>
    </source>
</evidence>
<reference evidence="2 3" key="1">
    <citation type="submission" date="2019-05" db="EMBL/GenBank/DDBJ databases">
        <title>Emergence of the Ug99 lineage of the wheat stem rust pathogen through somatic hybridization.</title>
        <authorList>
            <person name="Li F."/>
            <person name="Upadhyaya N.M."/>
            <person name="Sperschneider J."/>
            <person name="Matny O."/>
            <person name="Nguyen-Phuc H."/>
            <person name="Mago R."/>
            <person name="Raley C."/>
            <person name="Miller M.E."/>
            <person name="Silverstein K.A.T."/>
            <person name="Henningsen E."/>
            <person name="Hirsch C.D."/>
            <person name="Visser B."/>
            <person name="Pretorius Z.A."/>
            <person name="Steffenson B.J."/>
            <person name="Schwessinger B."/>
            <person name="Dodds P.N."/>
            <person name="Figueroa M."/>
        </authorList>
    </citation>
    <scope>NUCLEOTIDE SEQUENCE [LARGE SCALE GENOMIC DNA]</scope>
    <source>
        <strain evidence="2 3">Ug99</strain>
    </source>
</reference>
<name>A0A5B0SQ88_PUCGR</name>
<dbReference type="Proteomes" id="UP000325313">
    <property type="component" value="Unassembled WGS sequence"/>
</dbReference>
<organism evidence="2 3">
    <name type="scientific">Puccinia graminis f. sp. tritici</name>
    <dbReference type="NCBI Taxonomy" id="56615"/>
    <lineage>
        <taxon>Eukaryota</taxon>
        <taxon>Fungi</taxon>
        <taxon>Dikarya</taxon>
        <taxon>Basidiomycota</taxon>
        <taxon>Pucciniomycotina</taxon>
        <taxon>Pucciniomycetes</taxon>
        <taxon>Pucciniales</taxon>
        <taxon>Pucciniaceae</taxon>
        <taxon>Puccinia</taxon>
    </lineage>
</organism>
<gene>
    <name evidence="2" type="ORF">PGTUg99_037807</name>
</gene>
<dbReference type="EMBL" id="VDEP01000001">
    <property type="protein sequence ID" value="KAA1139343.1"/>
    <property type="molecule type" value="Genomic_DNA"/>
</dbReference>
<evidence type="ECO:0000313" key="2">
    <source>
        <dbReference type="EMBL" id="KAA1139343.1"/>
    </source>
</evidence>
<feature type="compositionally biased region" description="Basic residues" evidence="1">
    <location>
        <begin position="154"/>
        <end position="166"/>
    </location>
</feature>
<proteinExistence type="predicted"/>
<dbReference type="AlphaFoldDB" id="A0A5B0SQ88"/>